<dbReference type="Proteomes" id="UP000681340">
    <property type="component" value="Unassembled WGS sequence"/>
</dbReference>
<dbReference type="RefSeq" id="WP_212990985.1">
    <property type="nucleotide sequence ID" value="NZ_BAABEA010000005.1"/>
</dbReference>
<sequence length="453" mass="48211">MAAAGIGLGAGSAVVAAPEAAHASVTNGPIGRSEVLARAQFWVDAGPTYTQNGWFQDPEGDKTYRRDCSGLVSMAWHLGQSYVTGDFQGSSPYWTRLASRDQLAPGDAIVRSGHMELFSHWKNSGNHREGAYVYSFNKDGETVQNPWGPNNVGKLGFNDEDDLMSYTPIRRTGLVSANRDSLSADGHAELIRKDAAGDLFAYYNNGVNGAGAVNWGAATKVGNGWTGSDNSVYFADLDGNGQTDVIRKDTAGALQAYYNHGVTSSLGVRWNGPKPIGAGWTMADDAVYFADISGDGYAEVIRKDTTGALFAYYNHGVHGTGAVIWGDPVRIGAGWTGSDNAVQFADISGDGYAEAIRKDDGKLLVYYNNGINGDMTVRWGDPVEVESGLTVADTAVYFGDLNGDGRADRITKQGGELVARYNNGITSDLKVTWSNPTVVGSGWNMADTAVYVA</sequence>
<comment type="caution">
    <text evidence="1">The sequence shown here is derived from an EMBL/GenBank/DDBJ whole genome shotgun (WGS) entry which is preliminary data.</text>
</comment>
<dbReference type="InterPro" id="IPR028994">
    <property type="entry name" value="Integrin_alpha_N"/>
</dbReference>
<keyword evidence="2" id="KW-1185">Reference proteome</keyword>
<dbReference type="AlphaFoldDB" id="A0A919SKD6"/>
<dbReference type="SUPFAM" id="SSF69318">
    <property type="entry name" value="Integrin alpha N-terminal domain"/>
    <property type="match status" value="1"/>
</dbReference>
<protein>
    <recommendedName>
        <fullName evidence="3">VCBS repeat protein</fullName>
    </recommendedName>
</protein>
<evidence type="ECO:0000313" key="1">
    <source>
        <dbReference type="EMBL" id="GIM72288.1"/>
    </source>
</evidence>
<accession>A0A919SKD6</accession>
<dbReference type="PANTHER" id="PTHR44103">
    <property type="entry name" value="PROPROTEIN CONVERTASE P"/>
    <property type="match status" value="1"/>
</dbReference>
<dbReference type="EMBL" id="BOQL01000041">
    <property type="protein sequence ID" value="GIM72288.1"/>
    <property type="molecule type" value="Genomic_DNA"/>
</dbReference>
<reference evidence="1" key="1">
    <citation type="submission" date="2021-03" db="EMBL/GenBank/DDBJ databases">
        <title>Whole genome shotgun sequence of Actinoplanes auranticolor NBRC 12245.</title>
        <authorList>
            <person name="Komaki H."/>
            <person name="Tamura T."/>
        </authorList>
    </citation>
    <scope>NUCLEOTIDE SEQUENCE</scope>
    <source>
        <strain evidence="1">NBRC 12245</strain>
    </source>
</reference>
<organism evidence="1 2">
    <name type="scientific">Actinoplanes auranticolor</name>
    <dbReference type="NCBI Taxonomy" id="47988"/>
    <lineage>
        <taxon>Bacteria</taxon>
        <taxon>Bacillati</taxon>
        <taxon>Actinomycetota</taxon>
        <taxon>Actinomycetes</taxon>
        <taxon>Micromonosporales</taxon>
        <taxon>Micromonosporaceae</taxon>
        <taxon>Actinoplanes</taxon>
    </lineage>
</organism>
<proteinExistence type="predicted"/>
<evidence type="ECO:0008006" key="3">
    <source>
        <dbReference type="Google" id="ProtNLM"/>
    </source>
</evidence>
<dbReference type="Gene3D" id="3.90.1720.10">
    <property type="entry name" value="endopeptidase domain like (from Nostoc punctiforme)"/>
    <property type="match status" value="1"/>
</dbReference>
<gene>
    <name evidence="1" type="ORF">Aau02nite_50230</name>
</gene>
<evidence type="ECO:0000313" key="2">
    <source>
        <dbReference type="Proteomes" id="UP000681340"/>
    </source>
</evidence>
<name>A0A919SKD6_9ACTN</name>
<dbReference type="PANTHER" id="PTHR44103:SF1">
    <property type="entry name" value="PROPROTEIN CONVERTASE P"/>
    <property type="match status" value="1"/>
</dbReference>